<feature type="signal peptide" evidence="1">
    <location>
        <begin position="1"/>
        <end position="19"/>
    </location>
</feature>
<dbReference type="Proteomes" id="UP000243588">
    <property type="component" value="Unassembled WGS sequence"/>
</dbReference>
<evidence type="ECO:0000313" key="2">
    <source>
        <dbReference type="EMBL" id="SDH84330.1"/>
    </source>
</evidence>
<organism evidence="2 3">
    <name type="scientific">Myroides phaeus</name>
    <dbReference type="NCBI Taxonomy" id="702745"/>
    <lineage>
        <taxon>Bacteria</taxon>
        <taxon>Pseudomonadati</taxon>
        <taxon>Bacteroidota</taxon>
        <taxon>Flavobacteriia</taxon>
        <taxon>Flavobacteriales</taxon>
        <taxon>Flavobacteriaceae</taxon>
        <taxon>Myroides</taxon>
    </lineage>
</organism>
<accession>A0A1G8FQC8</accession>
<dbReference type="EMBL" id="FNDQ01000018">
    <property type="protein sequence ID" value="SDH84330.1"/>
    <property type="molecule type" value="Genomic_DNA"/>
</dbReference>
<evidence type="ECO:0000256" key="1">
    <source>
        <dbReference type="SAM" id="SignalP"/>
    </source>
</evidence>
<proteinExistence type="predicted"/>
<gene>
    <name evidence="2" type="ORF">SAMN05421818_11826</name>
</gene>
<keyword evidence="3" id="KW-1185">Reference proteome</keyword>
<dbReference type="RefSeq" id="WP_090409706.1">
    <property type="nucleotide sequence ID" value="NZ_FNDQ01000018.1"/>
</dbReference>
<protein>
    <recommendedName>
        <fullName evidence="4">WG containing repeat-containing protein</fullName>
    </recommendedName>
</protein>
<reference evidence="3" key="1">
    <citation type="submission" date="2016-10" db="EMBL/GenBank/DDBJ databases">
        <authorList>
            <person name="Varghese N."/>
            <person name="Submissions S."/>
        </authorList>
    </citation>
    <scope>NUCLEOTIDE SEQUENCE [LARGE SCALE GENOMIC DNA]</scope>
    <source>
        <strain evidence="3">DSM 23313</strain>
    </source>
</reference>
<keyword evidence="1" id="KW-0732">Signal</keyword>
<evidence type="ECO:0000313" key="3">
    <source>
        <dbReference type="Proteomes" id="UP000243588"/>
    </source>
</evidence>
<feature type="chain" id="PRO_5017345648" description="WG containing repeat-containing protein" evidence="1">
    <location>
        <begin position="20"/>
        <end position="457"/>
    </location>
</feature>
<dbReference type="AlphaFoldDB" id="A0A1G8FQC8"/>
<evidence type="ECO:0008006" key="4">
    <source>
        <dbReference type="Google" id="ProtNLM"/>
    </source>
</evidence>
<sequence>MNKKAFILSLGMLFATSMAAQKTYDIKSSESIMLKKDDKKGVFIKDSDGNLFSISEDIKAVSKLETGEFITYDYIDDSYHTFKFYNPKLRDKDFKEINSIDNISDYYYDFARYGMKFFVGEKNKSYIVLVKNVNGKDVFNVADNQGKFTFKNDLESLRGAFGKWVLVRGANDKDLLYSVETGKEFVLPNGYEFEEYTYSTNLFIVKKGDKKGLFNPITNKFIIETDNKIEVLNRESQYGDFYFKLTDNEGDITIIDSKGQKVFEGSFNKVHYAEYSDGQKLLIVKDRDNLENEYNITEKKYKHPLFYKEWTTKNDLFIYKVDENYIVFKPDNVPFIKEEEGINYFKVHFGHMLFSKIDRETRKTIEGKLYDRRKKDVAQRDIPVYEDVHNIMGINDTSNYTELVFIDGERLVVDSKWNVVFAKGELPNRGKLYYDADKKAFRLQIYGVKKHQYFPIE</sequence>
<name>A0A1G8FQC8_9FLAO</name>